<comment type="similarity">
    <text evidence="2">Belongs to the fl(2)d family.</text>
</comment>
<dbReference type="InterPro" id="IPR033757">
    <property type="entry name" value="WTAP"/>
</dbReference>
<gene>
    <name evidence="8" type="primary">EOG090X0FYD</name>
</gene>
<accession>A0A4Y7NPK0</accession>
<feature type="region of interest" description="Disordered" evidence="7">
    <location>
        <begin position="338"/>
        <end position="504"/>
    </location>
</feature>
<feature type="compositionally biased region" description="Polar residues" evidence="7">
    <location>
        <begin position="313"/>
        <end position="323"/>
    </location>
</feature>
<dbReference type="GO" id="GO:0008380">
    <property type="term" value="P:RNA splicing"/>
    <property type="evidence" value="ECO:0007669"/>
    <property type="project" value="UniProtKB-KW"/>
</dbReference>
<protein>
    <submittedName>
        <fullName evidence="8">EOG090X0FYD</fullName>
    </submittedName>
</protein>
<evidence type="ECO:0000313" key="8">
    <source>
        <dbReference type="EMBL" id="SVE94566.1"/>
    </source>
</evidence>
<feature type="coiled-coil region" evidence="6">
    <location>
        <begin position="41"/>
        <end position="109"/>
    </location>
</feature>
<feature type="compositionally biased region" description="Low complexity" evidence="7">
    <location>
        <begin position="455"/>
        <end position="466"/>
    </location>
</feature>
<dbReference type="AlphaFoldDB" id="A0A4Y7NPK0"/>
<proteinExistence type="evidence at transcript level"/>
<feature type="compositionally biased region" description="Basic and acidic residues" evidence="7">
    <location>
        <begin position="397"/>
        <end position="408"/>
    </location>
</feature>
<dbReference type="EMBL" id="LR024947">
    <property type="protein sequence ID" value="SVE94566.1"/>
    <property type="molecule type" value="mRNA"/>
</dbReference>
<evidence type="ECO:0000256" key="1">
    <source>
        <dbReference type="ARBA" id="ARBA00004123"/>
    </source>
</evidence>
<keyword evidence="4" id="KW-0508">mRNA splicing</keyword>
<evidence type="ECO:0000256" key="4">
    <source>
        <dbReference type="ARBA" id="ARBA00023187"/>
    </source>
</evidence>
<feature type="compositionally biased region" description="Polar residues" evidence="7">
    <location>
        <begin position="237"/>
        <end position="250"/>
    </location>
</feature>
<feature type="compositionally biased region" description="Polar residues" evidence="7">
    <location>
        <begin position="207"/>
        <end position="216"/>
    </location>
</feature>
<feature type="compositionally biased region" description="Basic and acidic residues" evidence="7">
    <location>
        <begin position="342"/>
        <end position="377"/>
    </location>
</feature>
<organism evidence="8">
    <name type="scientific">Simocephalus serrulatus</name>
    <dbReference type="NCBI Taxonomy" id="117539"/>
    <lineage>
        <taxon>Eukaryota</taxon>
        <taxon>Metazoa</taxon>
        <taxon>Ecdysozoa</taxon>
        <taxon>Arthropoda</taxon>
        <taxon>Crustacea</taxon>
        <taxon>Branchiopoda</taxon>
        <taxon>Diplostraca</taxon>
        <taxon>Cladocera</taxon>
        <taxon>Anomopoda</taxon>
        <taxon>Daphniidae</taxon>
        <taxon>Simocephalus</taxon>
    </lineage>
</organism>
<sequence length="504" mass="56349">MESQLSSAQIALTPLRDLEEKLRHSISSETARRESFLLLRLNSKEQEIQDLIIQIQELKASQAGNSASMRSSLLDPAVNVLIQHLRKELDKAKLALEETQNELSAWKFTPDSNTGKRLMAKCRLLYQENEELGRMISSGRMAKLEGDLALQRNFSEEMKKSQSELDEFLLELDEDVEGMQSTIYFLQQQLRQTREQLTAVQKENDILRNSSSNSDKVGSLSEAHSHENSCHLGNLPSRKNPTGGSFYHPSSSHGVGTLNEWCNGPTQSSSKRNFEKILEYSDISNTKNFEKAIDEAEAANEISVCRSAEESGEMSSRSPQETSVPLIGKREDAVEAHSIADNQHRFHDDYMSNDSRGEDESDLKDSTDRFSGEKNRLDAATNIKSQDEKIVPQLSGPEKRSKIIEKNENGGGDVSLNLTKDDDKTGQTFENDDKKTVLRKRSLSITENETTSPHSSVNSNSETNSEMGKITEVDSCSKSEDGSSFTKRSRVDLTGNLSLRAKTE</sequence>
<keyword evidence="3" id="KW-0507">mRNA processing</keyword>
<feature type="region of interest" description="Disordered" evidence="7">
    <location>
        <begin position="202"/>
        <end position="250"/>
    </location>
</feature>
<dbReference type="GO" id="GO:0006397">
    <property type="term" value="P:mRNA processing"/>
    <property type="evidence" value="ECO:0007669"/>
    <property type="project" value="UniProtKB-KW"/>
</dbReference>
<feature type="compositionally biased region" description="Polar residues" evidence="7">
    <location>
        <begin position="443"/>
        <end position="454"/>
    </location>
</feature>
<dbReference type="PANTHER" id="PTHR15217">
    <property type="entry name" value="WILMS' TUMOR 1-ASSOCIATING PROTEIN"/>
    <property type="match status" value="1"/>
</dbReference>
<dbReference type="GO" id="GO:0005634">
    <property type="term" value="C:nucleus"/>
    <property type="evidence" value="ECO:0007669"/>
    <property type="project" value="UniProtKB-SubCell"/>
</dbReference>
<evidence type="ECO:0000256" key="3">
    <source>
        <dbReference type="ARBA" id="ARBA00022664"/>
    </source>
</evidence>
<feature type="compositionally biased region" description="Basic and acidic residues" evidence="7">
    <location>
        <begin position="419"/>
        <end position="436"/>
    </location>
</feature>
<evidence type="ECO:0000256" key="6">
    <source>
        <dbReference type="SAM" id="Coils"/>
    </source>
</evidence>
<dbReference type="GO" id="GO:0016556">
    <property type="term" value="P:mRNA modification"/>
    <property type="evidence" value="ECO:0007669"/>
    <property type="project" value="InterPro"/>
</dbReference>
<keyword evidence="5" id="KW-0539">Nucleus</keyword>
<dbReference type="PANTHER" id="PTHR15217:SF0">
    <property type="entry name" value="PRE-MRNA-SPLICING REGULATOR WTAP"/>
    <property type="match status" value="1"/>
</dbReference>
<feature type="compositionally biased region" description="Basic and acidic residues" evidence="7">
    <location>
        <begin position="469"/>
        <end position="481"/>
    </location>
</feature>
<comment type="subcellular location">
    <subcellularLocation>
        <location evidence="1">Nucleus</location>
    </subcellularLocation>
</comment>
<evidence type="ECO:0000256" key="2">
    <source>
        <dbReference type="ARBA" id="ARBA00010313"/>
    </source>
</evidence>
<evidence type="ECO:0000256" key="5">
    <source>
        <dbReference type="ARBA" id="ARBA00023242"/>
    </source>
</evidence>
<dbReference type="GO" id="GO:0000381">
    <property type="term" value="P:regulation of alternative mRNA splicing, via spliceosome"/>
    <property type="evidence" value="ECO:0007669"/>
    <property type="project" value="InterPro"/>
</dbReference>
<feature type="region of interest" description="Disordered" evidence="7">
    <location>
        <begin position="306"/>
        <end position="325"/>
    </location>
</feature>
<name>A0A4Y7NPK0_9CRUS</name>
<dbReference type="Pfam" id="PF17098">
    <property type="entry name" value="Wtap"/>
    <property type="match status" value="1"/>
</dbReference>
<evidence type="ECO:0000256" key="7">
    <source>
        <dbReference type="SAM" id="MobiDB-lite"/>
    </source>
</evidence>
<reference evidence="8" key="1">
    <citation type="submission" date="2018-08" db="EMBL/GenBank/DDBJ databases">
        <authorList>
            <person name="Cornetti L."/>
        </authorList>
    </citation>
    <scope>NUCLEOTIDE SEQUENCE</scope>
    <source>
        <strain evidence="8">OM-SAIQ-clone2</strain>
    </source>
</reference>
<keyword evidence="6" id="KW-0175">Coiled coil</keyword>